<accession>A0A7G9YSL3</accession>
<dbReference type="AlphaFoldDB" id="A0A7G9YSL3"/>
<name>A0A7G9YSL3_9EURY</name>
<dbReference type="Gene3D" id="1.20.120.330">
    <property type="entry name" value="Nucleotidyltransferases domain 2"/>
    <property type="match status" value="1"/>
</dbReference>
<dbReference type="EMBL" id="MT631457">
    <property type="protein sequence ID" value="QNO50997.1"/>
    <property type="molecule type" value="Genomic_DNA"/>
</dbReference>
<dbReference type="PROSITE" id="PS50910">
    <property type="entry name" value="HEPN"/>
    <property type="match status" value="1"/>
</dbReference>
<sequence>MRTDELALDYIGRAEMTLEEARNAVGNEVYSLAIRRAQETAELSLKAALRYLAIEYPRDHDVSDVLLRVKEIRPLPNWFKERIGFMASVSSDLARKRGPAFYGDERTFIPASQLFTEEEGLRALNAAEEVFKLCKRLIKENMSK</sequence>
<feature type="domain" description="HEPN" evidence="1">
    <location>
        <begin position="11"/>
        <end position="130"/>
    </location>
</feature>
<reference evidence="2" key="1">
    <citation type="submission" date="2020-06" db="EMBL/GenBank/DDBJ databases">
        <title>Unique genomic features of the anaerobic methanotrophic archaea.</title>
        <authorList>
            <person name="Chadwick G.L."/>
            <person name="Skennerton C.T."/>
            <person name="Laso-Perez R."/>
            <person name="Leu A.O."/>
            <person name="Speth D.R."/>
            <person name="Yu H."/>
            <person name="Morgan-Lang C."/>
            <person name="Hatzenpichler R."/>
            <person name="Goudeau D."/>
            <person name="Malmstrom R."/>
            <person name="Brazelton W.J."/>
            <person name="Woyke T."/>
            <person name="Hallam S.J."/>
            <person name="Tyson G.W."/>
            <person name="Wegener G."/>
            <person name="Boetius A."/>
            <person name="Orphan V."/>
        </authorList>
    </citation>
    <scope>NUCLEOTIDE SEQUENCE</scope>
</reference>
<gene>
    <name evidence="2" type="ORF">LCGFKGIO_00030</name>
</gene>
<organism evidence="2">
    <name type="scientific">Candidatus Methanophagaceae archaeon ANME-1 ERB6</name>
    <dbReference type="NCBI Taxonomy" id="2759912"/>
    <lineage>
        <taxon>Archaea</taxon>
        <taxon>Methanobacteriati</taxon>
        <taxon>Methanobacteriota</taxon>
        <taxon>Stenosarchaea group</taxon>
        <taxon>Methanomicrobia</taxon>
        <taxon>Candidatus Methanophagales</taxon>
        <taxon>Candidatus Methanophagaceae</taxon>
    </lineage>
</organism>
<dbReference type="Pfam" id="PF05168">
    <property type="entry name" value="HEPN"/>
    <property type="match status" value="1"/>
</dbReference>
<protein>
    <recommendedName>
        <fullName evidence="1">HEPN domain-containing protein</fullName>
    </recommendedName>
</protein>
<dbReference type="SMART" id="SM00748">
    <property type="entry name" value="HEPN"/>
    <property type="match status" value="1"/>
</dbReference>
<evidence type="ECO:0000313" key="2">
    <source>
        <dbReference type="EMBL" id="QNO50997.1"/>
    </source>
</evidence>
<dbReference type="InterPro" id="IPR007842">
    <property type="entry name" value="HEPN_dom"/>
</dbReference>
<evidence type="ECO:0000259" key="1">
    <source>
        <dbReference type="PROSITE" id="PS50910"/>
    </source>
</evidence>
<proteinExistence type="predicted"/>
<dbReference type="SUPFAM" id="SSF81593">
    <property type="entry name" value="Nucleotidyltransferase substrate binding subunit/domain"/>
    <property type="match status" value="1"/>
</dbReference>